<keyword evidence="2" id="KW-1185">Reference proteome</keyword>
<sequence length="107" mass="11562">MDIQVLTIQGYSHEDALTAFARALALEGYDPELIKVHRVTTEGEALALRFHGSPTFALNGMDLFPSDNTPALTFRVSGAMKGFSAVPCLDVLQAHLHAGLESAEQYS</sequence>
<reference evidence="1 2" key="1">
    <citation type="submission" date="2020-07" db="EMBL/GenBank/DDBJ databases">
        <title>Sequencing the genomes of 1000 actinobacteria strains.</title>
        <authorList>
            <person name="Klenk H.-P."/>
        </authorList>
    </citation>
    <scope>NUCLEOTIDE SEQUENCE [LARGE SCALE GENOMIC DNA]</scope>
    <source>
        <strain evidence="1 2">DSM 102047</strain>
    </source>
</reference>
<dbReference type="RefSeq" id="WP_179389617.1">
    <property type="nucleotide sequence ID" value="NZ_JACBYQ010000002.1"/>
</dbReference>
<dbReference type="Proteomes" id="UP000521748">
    <property type="component" value="Unassembled WGS sequence"/>
</dbReference>
<organism evidence="1 2">
    <name type="scientific">Psychromicrobium silvestre</name>
    <dbReference type="NCBI Taxonomy" id="1645614"/>
    <lineage>
        <taxon>Bacteria</taxon>
        <taxon>Bacillati</taxon>
        <taxon>Actinomycetota</taxon>
        <taxon>Actinomycetes</taxon>
        <taxon>Micrococcales</taxon>
        <taxon>Micrococcaceae</taxon>
        <taxon>Psychromicrobium</taxon>
    </lineage>
</organism>
<accession>A0A7Y9LUK3</accession>
<comment type="caution">
    <text evidence="1">The sequence shown here is derived from an EMBL/GenBank/DDBJ whole genome shotgun (WGS) entry which is preliminary data.</text>
</comment>
<protein>
    <submittedName>
        <fullName evidence="1">Uncharacterized protein</fullName>
    </submittedName>
</protein>
<dbReference type="EMBL" id="JACBYQ010000002">
    <property type="protein sequence ID" value="NYE95889.1"/>
    <property type="molecule type" value="Genomic_DNA"/>
</dbReference>
<name>A0A7Y9LUK3_9MICC</name>
<proteinExistence type="predicted"/>
<dbReference type="AlphaFoldDB" id="A0A7Y9LUK3"/>
<evidence type="ECO:0000313" key="2">
    <source>
        <dbReference type="Proteomes" id="UP000521748"/>
    </source>
</evidence>
<gene>
    <name evidence="1" type="ORF">FHU41_002139</name>
</gene>
<evidence type="ECO:0000313" key="1">
    <source>
        <dbReference type="EMBL" id="NYE95889.1"/>
    </source>
</evidence>